<evidence type="ECO:0000313" key="2">
    <source>
        <dbReference type="Proteomes" id="UP000324222"/>
    </source>
</evidence>
<dbReference type="AlphaFoldDB" id="A0A5B7DHV5"/>
<evidence type="ECO:0000313" key="1">
    <source>
        <dbReference type="EMBL" id="MPC21101.1"/>
    </source>
</evidence>
<comment type="caution">
    <text evidence="1">The sequence shown here is derived from an EMBL/GenBank/DDBJ whole genome shotgun (WGS) entry which is preliminary data.</text>
</comment>
<sequence length="90" mass="9871">MNQSSGKQSLLTKYLYAHILKLEVVVEKEEQMGEELGVTSIEQESPPPASPYMCPAEHHEEVEVEEQGGHSSHPTLSIVHITSCTTAPSL</sequence>
<gene>
    <name evidence="1" type="ORF">E2C01_014074</name>
</gene>
<dbReference type="Proteomes" id="UP000324222">
    <property type="component" value="Unassembled WGS sequence"/>
</dbReference>
<name>A0A5B7DHV5_PORTR</name>
<reference evidence="1 2" key="1">
    <citation type="submission" date="2019-05" db="EMBL/GenBank/DDBJ databases">
        <title>Another draft genome of Portunus trituberculatus and its Hox gene families provides insights of decapod evolution.</title>
        <authorList>
            <person name="Jeong J.-H."/>
            <person name="Song I."/>
            <person name="Kim S."/>
            <person name="Choi T."/>
            <person name="Kim D."/>
            <person name="Ryu S."/>
            <person name="Kim W."/>
        </authorList>
    </citation>
    <scope>NUCLEOTIDE SEQUENCE [LARGE SCALE GENOMIC DNA]</scope>
    <source>
        <tissue evidence="1">Muscle</tissue>
    </source>
</reference>
<protein>
    <submittedName>
        <fullName evidence="1">Uncharacterized protein</fullName>
    </submittedName>
</protein>
<keyword evidence="2" id="KW-1185">Reference proteome</keyword>
<proteinExistence type="predicted"/>
<organism evidence="1 2">
    <name type="scientific">Portunus trituberculatus</name>
    <name type="common">Swimming crab</name>
    <name type="synonym">Neptunus trituberculatus</name>
    <dbReference type="NCBI Taxonomy" id="210409"/>
    <lineage>
        <taxon>Eukaryota</taxon>
        <taxon>Metazoa</taxon>
        <taxon>Ecdysozoa</taxon>
        <taxon>Arthropoda</taxon>
        <taxon>Crustacea</taxon>
        <taxon>Multicrustacea</taxon>
        <taxon>Malacostraca</taxon>
        <taxon>Eumalacostraca</taxon>
        <taxon>Eucarida</taxon>
        <taxon>Decapoda</taxon>
        <taxon>Pleocyemata</taxon>
        <taxon>Brachyura</taxon>
        <taxon>Eubrachyura</taxon>
        <taxon>Portunoidea</taxon>
        <taxon>Portunidae</taxon>
        <taxon>Portuninae</taxon>
        <taxon>Portunus</taxon>
    </lineage>
</organism>
<accession>A0A5B7DHV5</accession>
<dbReference type="EMBL" id="VSRR010000942">
    <property type="protein sequence ID" value="MPC21101.1"/>
    <property type="molecule type" value="Genomic_DNA"/>
</dbReference>